<evidence type="ECO:0000313" key="2">
    <source>
        <dbReference type="Proteomes" id="UP000321304"/>
    </source>
</evidence>
<accession>A0A560KV59</accession>
<proteinExistence type="predicted"/>
<dbReference type="Proteomes" id="UP000321304">
    <property type="component" value="Unassembled WGS sequence"/>
</dbReference>
<gene>
    <name evidence="1" type="ORF">FBZ93_12367</name>
</gene>
<dbReference type="AlphaFoldDB" id="A0A560KV59"/>
<dbReference type="EMBL" id="VITY01000023">
    <property type="protein sequence ID" value="TWB87136.1"/>
    <property type="molecule type" value="Genomic_DNA"/>
</dbReference>
<protein>
    <submittedName>
        <fullName evidence="1">Uncharacterized protein</fullName>
    </submittedName>
</protein>
<sequence length="258" mass="28060">MFLNGKIRPATPRSEATVRTVTTGDIAELVATTNVAPCSCFAVVSESWIQWRGSAPERANRTEKLELSLQSITATENLQRKSLISLIYFVPPGLYVVGRIEEFGTIRLAQIASSRMIYAPIGSKIAPSDSQCTRGCVCTGHPHSAHQSEGQRSAIRDEPFCVSSRNPGFWENGDEVLFARLCGRHCSGSNWGRGFKPRAGAGATGLCNDGRAPLVGRAKRLGLRAPPTPRQWAVFARRLHRSARSPVRARDYGAPSPS</sequence>
<reference evidence="1 2" key="1">
    <citation type="submission" date="2019-06" db="EMBL/GenBank/DDBJ databases">
        <title>Genomic Encyclopedia of Type Strains, Phase IV (KMG-V): Genome sequencing to study the core and pangenomes of soil and plant-associated prokaryotes.</title>
        <authorList>
            <person name="Whitman W."/>
        </authorList>
    </citation>
    <scope>NUCLEOTIDE SEQUENCE [LARGE SCALE GENOMIC DNA]</scope>
    <source>
        <strain evidence="1 2">BR 10355</strain>
    </source>
</reference>
<keyword evidence="2" id="KW-1185">Reference proteome</keyword>
<name>A0A560KV59_9BRAD</name>
<comment type="caution">
    <text evidence="1">The sequence shown here is derived from an EMBL/GenBank/DDBJ whole genome shotgun (WGS) entry which is preliminary data.</text>
</comment>
<organism evidence="1 2">
    <name type="scientific">Bradyrhizobium macuxiense</name>
    <dbReference type="NCBI Taxonomy" id="1755647"/>
    <lineage>
        <taxon>Bacteria</taxon>
        <taxon>Pseudomonadati</taxon>
        <taxon>Pseudomonadota</taxon>
        <taxon>Alphaproteobacteria</taxon>
        <taxon>Hyphomicrobiales</taxon>
        <taxon>Nitrobacteraceae</taxon>
        <taxon>Bradyrhizobium</taxon>
    </lineage>
</organism>
<evidence type="ECO:0000313" key="1">
    <source>
        <dbReference type="EMBL" id="TWB87136.1"/>
    </source>
</evidence>